<dbReference type="Pfam" id="PF13181">
    <property type="entry name" value="TPR_8"/>
    <property type="match status" value="1"/>
</dbReference>
<dbReference type="InterPro" id="IPR011990">
    <property type="entry name" value="TPR-like_helical_dom_sf"/>
</dbReference>
<dbReference type="PROSITE" id="PS50005">
    <property type="entry name" value="TPR"/>
    <property type="match status" value="4"/>
</dbReference>
<dbReference type="PANTHER" id="PTHR44523:SF1">
    <property type="entry name" value="TETRATRICOPEPTIDE REPEAT PROTEIN 13"/>
    <property type="match status" value="1"/>
</dbReference>
<dbReference type="Pfam" id="PF00515">
    <property type="entry name" value="TPR_1"/>
    <property type="match status" value="1"/>
</dbReference>
<protein>
    <submittedName>
        <fullName evidence="2">Tfp pilus assembly protein PilF</fullName>
    </submittedName>
</protein>
<evidence type="ECO:0000313" key="3">
    <source>
        <dbReference type="Proteomes" id="UP000184386"/>
    </source>
</evidence>
<dbReference type="AlphaFoldDB" id="A0A1M6U1S2"/>
<dbReference type="Proteomes" id="UP000184386">
    <property type="component" value="Unassembled WGS sequence"/>
</dbReference>
<evidence type="ECO:0000313" key="2">
    <source>
        <dbReference type="EMBL" id="SHK63111.1"/>
    </source>
</evidence>
<gene>
    <name evidence="2" type="ORF">SAMN02745136_02956</name>
</gene>
<reference evidence="2 3" key="1">
    <citation type="submission" date="2016-11" db="EMBL/GenBank/DDBJ databases">
        <authorList>
            <person name="Jaros S."/>
            <person name="Januszkiewicz K."/>
            <person name="Wedrychowicz H."/>
        </authorList>
    </citation>
    <scope>NUCLEOTIDE SEQUENCE [LARGE SCALE GENOMIC DNA]</scope>
    <source>
        <strain evidence="2 3">DSM 15929</strain>
    </source>
</reference>
<dbReference type="InterPro" id="IPR019734">
    <property type="entry name" value="TPR_rpt"/>
</dbReference>
<proteinExistence type="predicted"/>
<name>A0A1M6U1S2_9FIRM</name>
<dbReference type="OrthoDB" id="305319at2"/>
<dbReference type="PANTHER" id="PTHR44523">
    <property type="entry name" value="TETRATRICOPEPTIDE REPEAT PROTEIN 13"/>
    <property type="match status" value="1"/>
</dbReference>
<accession>A0A1M6U1S2</accession>
<dbReference type="STRING" id="1121322.SAMN02745136_02956"/>
<feature type="repeat" description="TPR" evidence="1">
    <location>
        <begin position="55"/>
        <end position="88"/>
    </location>
</feature>
<organism evidence="2 3">
    <name type="scientific">Anaerocolumna jejuensis DSM 15929</name>
    <dbReference type="NCBI Taxonomy" id="1121322"/>
    <lineage>
        <taxon>Bacteria</taxon>
        <taxon>Bacillati</taxon>
        <taxon>Bacillota</taxon>
        <taxon>Clostridia</taxon>
        <taxon>Lachnospirales</taxon>
        <taxon>Lachnospiraceae</taxon>
        <taxon>Anaerocolumna</taxon>
    </lineage>
</organism>
<dbReference type="PROSITE" id="PS50293">
    <property type="entry name" value="TPR_REGION"/>
    <property type="match status" value="1"/>
</dbReference>
<dbReference type="SMART" id="SM00028">
    <property type="entry name" value="TPR"/>
    <property type="match status" value="7"/>
</dbReference>
<dbReference type="Pfam" id="PF13432">
    <property type="entry name" value="TPR_16"/>
    <property type="match status" value="2"/>
</dbReference>
<keyword evidence="1" id="KW-0802">TPR repeat</keyword>
<keyword evidence="3" id="KW-1185">Reference proteome</keyword>
<dbReference type="EMBL" id="FRAC01000014">
    <property type="protein sequence ID" value="SHK63111.1"/>
    <property type="molecule type" value="Genomic_DNA"/>
</dbReference>
<sequence>MRQRIQDGKYSEQKEKDRMLKGCRSFKVKSFKWMACGIMVLASSLFLSGCGAKSAKDYYKEGMAYFNSGNYEKADASLKKAMEENKERADYYISYAMNLIQQQKYDDAIAYFERSILDKDNAIVRKNNKQAYRGEGIAYYKVHDYKAAIEKFDKALAINELEDINRDILSYKGMAQAKAGLYKEAAATYTKIIEANKNNGDAYKTRGDIYCRMGDYKKSLADYDKAIKLEPHNYDYYFGKYFLMLDGKDEAGAKEVLSKAAAINGTTEEDKFNMAKVMYYKGDTDTALQMFGEAFGNGFTESYYYLGLIYENKKDYENAVQNYKKYIESDEGRDKGDAYNRVADCLIKLKNYKDALGYVEDGIKVNDVDVNQNLKRSQIVVYEHLDRYEEAYKLIKEYRKEYPEDEGAKKEEVFLNSRLSNTVTIPKDGK</sequence>
<feature type="repeat" description="TPR" evidence="1">
    <location>
        <begin position="300"/>
        <end position="333"/>
    </location>
</feature>
<feature type="repeat" description="TPR" evidence="1">
    <location>
        <begin position="129"/>
        <end position="162"/>
    </location>
</feature>
<dbReference type="SUPFAM" id="SSF48452">
    <property type="entry name" value="TPR-like"/>
    <property type="match status" value="3"/>
</dbReference>
<dbReference type="Gene3D" id="1.25.40.10">
    <property type="entry name" value="Tetratricopeptide repeat domain"/>
    <property type="match status" value="3"/>
</dbReference>
<feature type="repeat" description="TPR" evidence="1">
    <location>
        <begin position="200"/>
        <end position="233"/>
    </location>
</feature>
<evidence type="ECO:0000256" key="1">
    <source>
        <dbReference type="PROSITE-ProRule" id="PRU00339"/>
    </source>
</evidence>
<dbReference type="RefSeq" id="WP_073277243.1">
    <property type="nucleotide sequence ID" value="NZ_FRAC01000014.1"/>
</dbReference>